<reference evidence="1 2" key="1">
    <citation type="submission" date="2023-01" db="EMBL/GenBank/DDBJ databases">
        <authorList>
            <person name="Whitehead M."/>
        </authorList>
    </citation>
    <scope>NUCLEOTIDE SEQUENCE [LARGE SCALE GENOMIC DNA]</scope>
</reference>
<evidence type="ECO:0000313" key="1">
    <source>
        <dbReference type="EMBL" id="CAI6350165.1"/>
    </source>
</evidence>
<name>A0AAV0W2V8_9HEMI</name>
<dbReference type="Proteomes" id="UP001160148">
    <property type="component" value="Unassembled WGS sequence"/>
</dbReference>
<sequence>MDGFPGRDDRKKTVAASDFRVRARFYAIRQVDGERAYDWYRRVRAAAVPCGFGVVDQPQWTPVVDKFVTGLRPGPVADRLLGERADGRLDVLLAAAVEAEAASAADYGARRLLAGGASPDLLAEIREGLKLYRYSSDAYERGLISGGAGDDRVKHLNGRHHLGQTRNRSLVVTLAQKAFAVWGLRFFFFGWRVFKGFSSLVRKFFNG</sequence>
<gene>
    <name evidence="1" type="ORF">MEUPH1_LOCUS6656</name>
</gene>
<protein>
    <submittedName>
        <fullName evidence="1">Uncharacterized protein</fullName>
    </submittedName>
</protein>
<keyword evidence="2" id="KW-1185">Reference proteome</keyword>
<evidence type="ECO:0000313" key="2">
    <source>
        <dbReference type="Proteomes" id="UP001160148"/>
    </source>
</evidence>
<dbReference type="EMBL" id="CARXXK010000001">
    <property type="protein sequence ID" value="CAI6350165.1"/>
    <property type="molecule type" value="Genomic_DNA"/>
</dbReference>
<organism evidence="1 2">
    <name type="scientific">Macrosiphum euphorbiae</name>
    <name type="common">potato aphid</name>
    <dbReference type="NCBI Taxonomy" id="13131"/>
    <lineage>
        <taxon>Eukaryota</taxon>
        <taxon>Metazoa</taxon>
        <taxon>Ecdysozoa</taxon>
        <taxon>Arthropoda</taxon>
        <taxon>Hexapoda</taxon>
        <taxon>Insecta</taxon>
        <taxon>Pterygota</taxon>
        <taxon>Neoptera</taxon>
        <taxon>Paraneoptera</taxon>
        <taxon>Hemiptera</taxon>
        <taxon>Sternorrhyncha</taxon>
        <taxon>Aphidomorpha</taxon>
        <taxon>Aphidoidea</taxon>
        <taxon>Aphididae</taxon>
        <taxon>Macrosiphini</taxon>
        <taxon>Macrosiphum</taxon>
    </lineage>
</organism>
<proteinExistence type="predicted"/>
<dbReference type="AlphaFoldDB" id="A0AAV0W2V8"/>
<comment type="caution">
    <text evidence="1">The sequence shown here is derived from an EMBL/GenBank/DDBJ whole genome shotgun (WGS) entry which is preliminary data.</text>
</comment>
<accession>A0AAV0W2V8</accession>